<reference evidence="4" key="1">
    <citation type="submission" date="2025-08" db="UniProtKB">
        <authorList>
            <consortium name="RefSeq"/>
        </authorList>
    </citation>
    <scope>IDENTIFICATION</scope>
</reference>
<feature type="signal peptide" evidence="1">
    <location>
        <begin position="1"/>
        <end position="30"/>
    </location>
</feature>
<organism evidence="3 4">
    <name type="scientific">Drosophila suzukii</name>
    <name type="common">Spotted-wing drosophila fruit fly</name>
    <dbReference type="NCBI Taxonomy" id="28584"/>
    <lineage>
        <taxon>Eukaryota</taxon>
        <taxon>Metazoa</taxon>
        <taxon>Ecdysozoa</taxon>
        <taxon>Arthropoda</taxon>
        <taxon>Hexapoda</taxon>
        <taxon>Insecta</taxon>
        <taxon>Pterygota</taxon>
        <taxon>Neoptera</taxon>
        <taxon>Endopterygota</taxon>
        <taxon>Diptera</taxon>
        <taxon>Brachycera</taxon>
        <taxon>Muscomorpha</taxon>
        <taxon>Ephydroidea</taxon>
        <taxon>Drosophilidae</taxon>
        <taxon>Drosophila</taxon>
        <taxon>Sophophora</taxon>
    </lineage>
</organism>
<evidence type="ECO:0000259" key="2">
    <source>
        <dbReference type="PROSITE" id="PS50279"/>
    </source>
</evidence>
<evidence type="ECO:0000256" key="1">
    <source>
        <dbReference type="SAM" id="SignalP"/>
    </source>
</evidence>
<accession>A0AB39Z834</accession>
<protein>
    <submittedName>
        <fullName evidence="4">Early lactation protein</fullName>
    </submittedName>
</protein>
<keyword evidence="1" id="KW-0732">Signal</keyword>
<keyword evidence="3" id="KW-1185">Reference proteome</keyword>
<dbReference type="InterPro" id="IPR002223">
    <property type="entry name" value="Kunitz_BPTI"/>
</dbReference>
<feature type="domain" description="BPTI/Kunitz inhibitor" evidence="2">
    <location>
        <begin position="44"/>
        <end position="97"/>
    </location>
</feature>
<dbReference type="RefSeq" id="XP_016929955.2">
    <property type="nucleotide sequence ID" value="XM_017074466.3"/>
</dbReference>
<dbReference type="GeneID" id="108009798"/>
<feature type="chain" id="PRO_5046019835" evidence="1">
    <location>
        <begin position="31"/>
        <end position="111"/>
    </location>
</feature>
<dbReference type="AlphaFoldDB" id="A0AB39Z834"/>
<sequence>MSRLKPASVVLSLLPVVLLMLIHHHHRTDARFVASGVPSIPSICKKPPPRSEGVCAIDIEGYYYDPSELDCKIYKIGACHLIRGQSFGSLQDCISTCIHGRSRNHDYYVNA</sequence>
<gene>
    <name evidence="4" type="primary">LOC108009798</name>
</gene>
<proteinExistence type="predicted"/>
<name>A0AB39Z834_DROSZ</name>
<dbReference type="Proteomes" id="UP001652628">
    <property type="component" value="Chromosome 2L"/>
</dbReference>
<dbReference type="Pfam" id="PF00014">
    <property type="entry name" value="Kunitz_BPTI"/>
    <property type="match status" value="1"/>
</dbReference>
<dbReference type="Gene3D" id="4.10.410.10">
    <property type="entry name" value="Pancreatic trypsin inhibitor Kunitz domain"/>
    <property type="match status" value="1"/>
</dbReference>
<evidence type="ECO:0000313" key="3">
    <source>
        <dbReference type="Proteomes" id="UP001652628"/>
    </source>
</evidence>
<dbReference type="GO" id="GO:0004867">
    <property type="term" value="F:serine-type endopeptidase inhibitor activity"/>
    <property type="evidence" value="ECO:0007669"/>
    <property type="project" value="InterPro"/>
</dbReference>
<dbReference type="SUPFAM" id="SSF57362">
    <property type="entry name" value="BPTI-like"/>
    <property type="match status" value="1"/>
</dbReference>
<evidence type="ECO:0000313" key="4">
    <source>
        <dbReference type="RefSeq" id="XP_016929955.2"/>
    </source>
</evidence>
<dbReference type="InterPro" id="IPR036880">
    <property type="entry name" value="Kunitz_BPTI_sf"/>
</dbReference>
<dbReference type="PROSITE" id="PS50279">
    <property type="entry name" value="BPTI_KUNITZ_2"/>
    <property type="match status" value="1"/>
</dbReference>